<dbReference type="Proteomes" id="UP000053477">
    <property type="component" value="Unassembled WGS sequence"/>
</dbReference>
<dbReference type="OrthoDB" id="6162375at2759"/>
<evidence type="ECO:0000313" key="9">
    <source>
        <dbReference type="Proteomes" id="UP000053477"/>
    </source>
</evidence>
<keyword evidence="3" id="KW-0653">Protein transport</keyword>
<keyword evidence="2" id="KW-0813">Transport</keyword>
<keyword evidence="3" id="KW-0906">Nuclear pore complex</keyword>
<evidence type="ECO:0000259" key="7">
    <source>
        <dbReference type="Pfam" id="PF13874"/>
    </source>
</evidence>
<feature type="domain" description="Nucleoporin Nup54 alpha-helical" evidence="7">
    <location>
        <begin position="308"/>
        <end position="448"/>
    </location>
</feature>
<name>A0A0H2SB55_9AGAM</name>
<dbReference type="InterPro" id="IPR025712">
    <property type="entry name" value="Nup54_alpha-helical_dom"/>
</dbReference>
<proteinExistence type="predicted"/>
<dbReference type="Pfam" id="PF13874">
    <property type="entry name" value="Nup54"/>
    <property type="match status" value="1"/>
</dbReference>
<feature type="region of interest" description="Disordered" evidence="6">
    <location>
        <begin position="108"/>
        <end position="219"/>
    </location>
</feature>
<dbReference type="Pfam" id="PF13634">
    <property type="entry name" value="Nucleoporin_FG"/>
    <property type="match status" value="2"/>
</dbReference>
<sequence length="537" mass="56809">MFGQNAFSNFGNTNANPQQAAQSTSSAPSLFGGFGQQTNQNQNQPAGQAGTSLFGAPAAPSSTTTNSLFGAKPASTGSIFGNAPTNTQPAAGSTGGSLFGGGGGLFGNTQNANANPTGAPQGSTLFGTNNASTSQPAAGTSLFGGLNQQQNNAQTGTNAPSLFGSSNIFGQKPATTTQPSLFGQPQPQPQQLAQQQPSFGQSLNTATTPAFGGFGSASTSNQPLGSSLLGLSSLGASSNLLAPKATTGLLPSQQSQADTAQGQFTNLVQRIEGIEQAWNSNSPNCRFQHFFYNLVDPNTVHQYGRPANATNEAAWQKAVRENPDSSCCVPALAIGFDDLQKRVEAQRAQSTAHQEKLKELKTRITTLSESHSNFNSPRLKRAMALQVQLNQRLVRLVQHLHLLIPSIRSSSIRPEEEALQSILESLEEEIRRPGGVGRLKGKLSEFWAIIGSIEAARERERKKGESSVEWAVVDQEGLKNLTQVLIEQQNGIAHLTKIVQGHQRDLDIILGKAPQERETDAFQNSQSHQALLGASVR</sequence>
<feature type="coiled-coil region" evidence="5">
    <location>
        <begin position="336"/>
        <end position="363"/>
    </location>
</feature>
<accession>A0A0H2SB55</accession>
<dbReference type="PANTHER" id="PTHR13000:SF0">
    <property type="entry name" value="NUCLEOPORIN P54"/>
    <property type="match status" value="1"/>
</dbReference>
<keyword evidence="3" id="KW-0811">Translocation</keyword>
<dbReference type="EMBL" id="KQ085890">
    <property type="protein sequence ID" value="KLO18943.1"/>
    <property type="molecule type" value="Genomic_DNA"/>
</dbReference>
<reference evidence="8 9" key="1">
    <citation type="submission" date="2015-04" db="EMBL/GenBank/DDBJ databases">
        <title>Complete genome sequence of Schizopora paradoxa KUC8140, a cosmopolitan wood degrader in East Asia.</title>
        <authorList>
            <consortium name="DOE Joint Genome Institute"/>
            <person name="Min B."/>
            <person name="Park H."/>
            <person name="Jang Y."/>
            <person name="Kim J.-J."/>
            <person name="Kim K.H."/>
            <person name="Pangilinan J."/>
            <person name="Lipzen A."/>
            <person name="Riley R."/>
            <person name="Grigoriev I.V."/>
            <person name="Spatafora J.W."/>
            <person name="Choi I.-G."/>
        </authorList>
    </citation>
    <scope>NUCLEOTIDE SEQUENCE [LARGE SCALE GENOMIC DNA]</scope>
    <source>
        <strain evidence="8 9">KUC8140</strain>
    </source>
</reference>
<feature type="compositionally biased region" description="Low complexity" evidence="6">
    <location>
        <begin position="178"/>
        <end position="201"/>
    </location>
</feature>
<dbReference type="STRING" id="27342.A0A0H2SB55"/>
<feature type="compositionally biased region" description="Low complexity" evidence="6">
    <location>
        <begin position="12"/>
        <end position="51"/>
    </location>
</feature>
<keyword evidence="3" id="KW-0509">mRNA transport</keyword>
<organism evidence="8 9">
    <name type="scientific">Schizopora paradoxa</name>
    <dbReference type="NCBI Taxonomy" id="27342"/>
    <lineage>
        <taxon>Eukaryota</taxon>
        <taxon>Fungi</taxon>
        <taxon>Dikarya</taxon>
        <taxon>Basidiomycota</taxon>
        <taxon>Agaricomycotina</taxon>
        <taxon>Agaricomycetes</taxon>
        <taxon>Hymenochaetales</taxon>
        <taxon>Schizoporaceae</taxon>
        <taxon>Schizopora</taxon>
    </lineage>
</organism>
<dbReference type="FunCoup" id="A0A0H2SB55">
    <property type="interactions" value="59"/>
</dbReference>
<dbReference type="GO" id="GO:0044613">
    <property type="term" value="C:nuclear pore central transport channel"/>
    <property type="evidence" value="ECO:0007669"/>
    <property type="project" value="TreeGrafter"/>
</dbReference>
<evidence type="ECO:0000313" key="8">
    <source>
        <dbReference type="EMBL" id="KLO18943.1"/>
    </source>
</evidence>
<feature type="compositionally biased region" description="Polar residues" evidence="6">
    <location>
        <begin position="108"/>
        <end position="138"/>
    </location>
</feature>
<feature type="compositionally biased region" description="Low complexity" evidence="6">
    <location>
        <begin position="147"/>
        <end position="159"/>
    </location>
</feature>
<feature type="compositionally biased region" description="Polar residues" evidence="6">
    <location>
        <begin position="163"/>
        <end position="177"/>
    </location>
</feature>
<feature type="region of interest" description="Disordered" evidence="6">
    <location>
        <begin position="1"/>
        <end position="70"/>
    </location>
</feature>
<evidence type="ECO:0000256" key="1">
    <source>
        <dbReference type="ARBA" id="ARBA00004567"/>
    </source>
</evidence>
<evidence type="ECO:0000256" key="3">
    <source>
        <dbReference type="ARBA" id="ARBA00023132"/>
    </source>
</evidence>
<dbReference type="AlphaFoldDB" id="A0A0H2SB55"/>
<evidence type="ECO:0000256" key="2">
    <source>
        <dbReference type="ARBA" id="ARBA00022448"/>
    </source>
</evidence>
<protein>
    <recommendedName>
        <fullName evidence="7">Nucleoporin Nup54 alpha-helical domain-containing protein</fullName>
    </recommendedName>
</protein>
<dbReference type="InterPro" id="IPR025574">
    <property type="entry name" value="Nucleoporin_FG_rpt"/>
</dbReference>
<dbReference type="GO" id="GO:0017056">
    <property type="term" value="F:structural constituent of nuclear pore"/>
    <property type="evidence" value="ECO:0007669"/>
    <property type="project" value="TreeGrafter"/>
</dbReference>
<comment type="subcellular location">
    <subcellularLocation>
        <location evidence="1">Nucleus</location>
        <location evidence="1">Nuclear pore complex</location>
    </subcellularLocation>
</comment>
<keyword evidence="9" id="KW-1185">Reference proteome</keyword>
<gene>
    <name evidence="8" type="ORF">SCHPADRAFT_95068</name>
</gene>
<feature type="compositionally biased region" description="Polar residues" evidence="6">
    <location>
        <begin position="1"/>
        <end position="11"/>
    </location>
</feature>
<dbReference type="PANTHER" id="PTHR13000">
    <property type="entry name" value="NUCLEOPORIN P54"/>
    <property type="match status" value="1"/>
</dbReference>
<dbReference type="InParanoid" id="A0A0H2SB55"/>
<dbReference type="GO" id="GO:0006999">
    <property type="term" value="P:nuclear pore organization"/>
    <property type="evidence" value="ECO:0007669"/>
    <property type="project" value="TreeGrafter"/>
</dbReference>
<evidence type="ECO:0000256" key="6">
    <source>
        <dbReference type="SAM" id="MobiDB-lite"/>
    </source>
</evidence>
<keyword evidence="4" id="KW-0539">Nucleus</keyword>
<evidence type="ECO:0000256" key="4">
    <source>
        <dbReference type="ARBA" id="ARBA00023242"/>
    </source>
</evidence>
<evidence type="ECO:0000256" key="5">
    <source>
        <dbReference type="SAM" id="Coils"/>
    </source>
</evidence>
<dbReference type="GO" id="GO:0036228">
    <property type="term" value="P:protein localization to nuclear inner membrane"/>
    <property type="evidence" value="ECO:0007669"/>
    <property type="project" value="TreeGrafter"/>
</dbReference>
<dbReference type="GO" id="GO:0006607">
    <property type="term" value="P:NLS-bearing protein import into nucleus"/>
    <property type="evidence" value="ECO:0007669"/>
    <property type="project" value="TreeGrafter"/>
</dbReference>
<dbReference type="InterPro" id="IPR024864">
    <property type="entry name" value="Nup54/Nup57/Nup44"/>
</dbReference>
<keyword evidence="5" id="KW-0175">Coiled coil</keyword>